<name>A0A919V6L2_9ACTN</name>
<proteinExistence type="predicted"/>
<reference evidence="1" key="1">
    <citation type="submission" date="2021-01" db="EMBL/GenBank/DDBJ databases">
        <title>Whole genome shotgun sequence of Sinosporangium siamense NBRC 109515.</title>
        <authorList>
            <person name="Komaki H."/>
            <person name="Tamura T."/>
        </authorList>
    </citation>
    <scope>NUCLEOTIDE SEQUENCE</scope>
    <source>
        <strain evidence="1">NBRC 109515</strain>
    </source>
</reference>
<accession>A0A919V6L2</accession>
<evidence type="ECO:0000313" key="2">
    <source>
        <dbReference type="Proteomes" id="UP000606172"/>
    </source>
</evidence>
<gene>
    <name evidence="1" type="ORF">Ssi02_44160</name>
</gene>
<keyword evidence="2" id="KW-1185">Reference proteome</keyword>
<dbReference type="EMBL" id="BOOW01000028">
    <property type="protein sequence ID" value="GII94185.1"/>
    <property type="molecule type" value="Genomic_DNA"/>
</dbReference>
<evidence type="ECO:0000313" key="1">
    <source>
        <dbReference type="EMBL" id="GII94185.1"/>
    </source>
</evidence>
<comment type="caution">
    <text evidence="1">The sequence shown here is derived from an EMBL/GenBank/DDBJ whole genome shotgun (WGS) entry which is preliminary data.</text>
</comment>
<organism evidence="1 2">
    <name type="scientific">Sinosporangium siamense</name>
    <dbReference type="NCBI Taxonomy" id="1367973"/>
    <lineage>
        <taxon>Bacteria</taxon>
        <taxon>Bacillati</taxon>
        <taxon>Actinomycetota</taxon>
        <taxon>Actinomycetes</taxon>
        <taxon>Streptosporangiales</taxon>
        <taxon>Streptosporangiaceae</taxon>
        <taxon>Sinosporangium</taxon>
    </lineage>
</organism>
<dbReference type="RefSeq" id="WP_204028603.1">
    <property type="nucleotide sequence ID" value="NZ_BOOW01000028.1"/>
</dbReference>
<dbReference type="Proteomes" id="UP000606172">
    <property type="component" value="Unassembled WGS sequence"/>
</dbReference>
<sequence length="47" mass="5161">MGPKSARSSIPENQLVGILLTQVGMSTPDSARVIHDFWTTLYQAIDD</sequence>
<protein>
    <submittedName>
        <fullName evidence="1">Uncharacterized protein</fullName>
    </submittedName>
</protein>
<dbReference type="AlphaFoldDB" id="A0A919V6L2"/>